<dbReference type="OrthoDB" id="9801052at2"/>
<dbReference type="InterPro" id="IPR050103">
    <property type="entry name" value="Class-III_PLP-dep_AT"/>
</dbReference>
<dbReference type="FunFam" id="3.40.640.10:FF:000004">
    <property type="entry name" value="Acetylornithine aminotransferase"/>
    <property type="match status" value="1"/>
</dbReference>
<sequence>MKLFDVYSCYDINLVNGKGMKLSDDKGNQYLDFYGGHGVISIGHSHPHYMFRIENQLHCLGFYSNAVKNELQEKLACKLGQLSGYDEYNLFLCNSGAEANENALKIASFHNQKSKVISIKGAFHGRTGGALSITDNPKLSSEFNAKHNVVFIEMNDTEGMLKELEAGDVSAVIIEGIQGVNGVFEPSVDFLKATKSACEQNGALLILDEIQSGFGRSGKFFAHQYSGVKPDIITTAKGMGNGFPIAGVLISPEIKSWKGMLGTTFGGNHLACAASLAVLETIEEEKLLSNSVEIGKYLIEKLKDNKAIKAIRGKGLMIGIDIENMSEIRTKLLKEHGIFTGSSGQNTLRLLPPLSITKEEADQFIEAFNCVLASTCAA</sequence>
<dbReference type="CDD" id="cd00610">
    <property type="entry name" value="OAT_like"/>
    <property type="match status" value="1"/>
</dbReference>
<keyword evidence="4 5" id="KW-0663">Pyridoxal phosphate</keyword>
<evidence type="ECO:0000256" key="2">
    <source>
        <dbReference type="ARBA" id="ARBA00022576"/>
    </source>
</evidence>
<reference evidence="6 7" key="1">
    <citation type="submission" date="2018-05" db="EMBL/GenBank/DDBJ databases">
        <title>Marinifilum breve JC075T sp. nov., a marine bacterium isolated from Yongle Blue Hole in the South China Sea.</title>
        <authorList>
            <person name="Fu T."/>
        </authorList>
    </citation>
    <scope>NUCLEOTIDE SEQUENCE [LARGE SCALE GENOMIC DNA]</scope>
    <source>
        <strain evidence="6 7">JC075</strain>
    </source>
</reference>
<dbReference type="GO" id="GO:0042802">
    <property type="term" value="F:identical protein binding"/>
    <property type="evidence" value="ECO:0007669"/>
    <property type="project" value="TreeGrafter"/>
</dbReference>
<dbReference type="InterPro" id="IPR015422">
    <property type="entry name" value="PyrdxlP-dep_Trfase_small"/>
</dbReference>
<gene>
    <name evidence="6" type="ORF">DF185_04360</name>
</gene>
<dbReference type="Proteomes" id="UP000248079">
    <property type="component" value="Unassembled WGS sequence"/>
</dbReference>
<name>A0A2V4A201_9BACT</name>
<comment type="cofactor">
    <cofactor evidence="1">
        <name>pyridoxal 5'-phosphate</name>
        <dbReference type="ChEBI" id="CHEBI:597326"/>
    </cofactor>
</comment>
<dbReference type="PANTHER" id="PTHR11986">
    <property type="entry name" value="AMINOTRANSFERASE CLASS III"/>
    <property type="match status" value="1"/>
</dbReference>
<evidence type="ECO:0000256" key="5">
    <source>
        <dbReference type="RuleBase" id="RU003560"/>
    </source>
</evidence>
<accession>A0A2V4A201</accession>
<dbReference type="Pfam" id="PF00202">
    <property type="entry name" value="Aminotran_3"/>
    <property type="match status" value="1"/>
</dbReference>
<comment type="similarity">
    <text evidence="5">Belongs to the class-III pyridoxal-phosphate-dependent aminotransferase family.</text>
</comment>
<dbReference type="InterPro" id="IPR049704">
    <property type="entry name" value="Aminotrans_3_PPA_site"/>
</dbReference>
<dbReference type="Gene3D" id="3.40.640.10">
    <property type="entry name" value="Type I PLP-dependent aspartate aminotransferase-like (Major domain)"/>
    <property type="match status" value="1"/>
</dbReference>
<dbReference type="PANTHER" id="PTHR11986:SF79">
    <property type="entry name" value="ACETYLORNITHINE AMINOTRANSFERASE, MITOCHONDRIAL"/>
    <property type="match status" value="1"/>
</dbReference>
<dbReference type="InterPro" id="IPR015421">
    <property type="entry name" value="PyrdxlP-dep_Trfase_major"/>
</dbReference>
<evidence type="ECO:0000313" key="7">
    <source>
        <dbReference type="Proteomes" id="UP000248079"/>
    </source>
</evidence>
<dbReference type="SUPFAM" id="SSF53383">
    <property type="entry name" value="PLP-dependent transferases"/>
    <property type="match status" value="1"/>
</dbReference>
<dbReference type="PROSITE" id="PS00600">
    <property type="entry name" value="AA_TRANSFER_CLASS_3"/>
    <property type="match status" value="1"/>
</dbReference>
<dbReference type="GO" id="GO:0030170">
    <property type="term" value="F:pyridoxal phosphate binding"/>
    <property type="evidence" value="ECO:0007669"/>
    <property type="project" value="InterPro"/>
</dbReference>
<dbReference type="InterPro" id="IPR005814">
    <property type="entry name" value="Aminotrans_3"/>
</dbReference>
<comment type="caution">
    <text evidence="6">The sequence shown here is derived from an EMBL/GenBank/DDBJ whole genome shotgun (WGS) entry which is preliminary data.</text>
</comment>
<dbReference type="GO" id="GO:0008483">
    <property type="term" value="F:transaminase activity"/>
    <property type="evidence" value="ECO:0007669"/>
    <property type="project" value="UniProtKB-KW"/>
</dbReference>
<organism evidence="6 7">
    <name type="scientific">Marinifilum breve</name>
    <dbReference type="NCBI Taxonomy" id="2184082"/>
    <lineage>
        <taxon>Bacteria</taxon>
        <taxon>Pseudomonadati</taxon>
        <taxon>Bacteroidota</taxon>
        <taxon>Bacteroidia</taxon>
        <taxon>Marinilabiliales</taxon>
        <taxon>Marinifilaceae</taxon>
    </lineage>
</organism>
<keyword evidence="7" id="KW-1185">Reference proteome</keyword>
<dbReference type="AlphaFoldDB" id="A0A2V4A201"/>
<evidence type="ECO:0000313" key="6">
    <source>
        <dbReference type="EMBL" id="PXY01887.1"/>
    </source>
</evidence>
<dbReference type="InterPro" id="IPR015424">
    <property type="entry name" value="PyrdxlP-dep_Trfase"/>
</dbReference>
<keyword evidence="2 6" id="KW-0032">Aminotransferase</keyword>
<dbReference type="Gene3D" id="3.90.1150.10">
    <property type="entry name" value="Aspartate Aminotransferase, domain 1"/>
    <property type="match status" value="1"/>
</dbReference>
<dbReference type="RefSeq" id="WP_110359524.1">
    <property type="nucleotide sequence ID" value="NZ_QFLI01000002.1"/>
</dbReference>
<evidence type="ECO:0000256" key="4">
    <source>
        <dbReference type="ARBA" id="ARBA00022898"/>
    </source>
</evidence>
<evidence type="ECO:0000256" key="1">
    <source>
        <dbReference type="ARBA" id="ARBA00001933"/>
    </source>
</evidence>
<dbReference type="EMBL" id="QFLI01000002">
    <property type="protein sequence ID" value="PXY01887.1"/>
    <property type="molecule type" value="Genomic_DNA"/>
</dbReference>
<proteinExistence type="inferred from homology"/>
<evidence type="ECO:0000256" key="3">
    <source>
        <dbReference type="ARBA" id="ARBA00022679"/>
    </source>
</evidence>
<keyword evidence="3 6" id="KW-0808">Transferase</keyword>
<protein>
    <submittedName>
        <fullName evidence="6">Aspartate aminotransferase family protein</fullName>
    </submittedName>
</protein>
<dbReference type="PIRSF" id="PIRSF000521">
    <property type="entry name" value="Transaminase_4ab_Lys_Orn"/>
    <property type="match status" value="1"/>
</dbReference>